<dbReference type="OrthoDB" id="9815602at2"/>
<evidence type="ECO:0000313" key="4">
    <source>
        <dbReference type="Proteomes" id="UP000199512"/>
    </source>
</evidence>
<keyword evidence="1" id="KW-0732">Signal</keyword>
<organism evidence="3 4">
    <name type="scientific">Peptostreptococcus russellii</name>
    <dbReference type="NCBI Taxonomy" id="215200"/>
    <lineage>
        <taxon>Bacteria</taxon>
        <taxon>Bacillati</taxon>
        <taxon>Bacillota</taxon>
        <taxon>Clostridia</taxon>
        <taxon>Peptostreptococcales</taxon>
        <taxon>Peptostreptococcaceae</taxon>
        <taxon>Peptostreptococcus</taxon>
    </lineage>
</organism>
<dbReference type="STRING" id="215200.SAMN05216454_10869"/>
<dbReference type="InterPro" id="IPR015168">
    <property type="entry name" value="SsuA/THI5"/>
</dbReference>
<feature type="chain" id="PRO_5038858193" evidence="1">
    <location>
        <begin position="22"/>
        <end position="340"/>
    </location>
</feature>
<evidence type="ECO:0000313" key="3">
    <source>
        <dbReference type="EMBL" id="SEN69436.1"/>
    </source>
</evidence>
<evidence type="ECO:0000256" key="1">
    <source>
        <dbReference type="SAM" id="SignalP"/>
    </source>
</evidence>
<dbReference type="AlphaFoldDB" id="A0A1H8IN26"/>
<dbReference type="RefSeq" id="WP_091975678.1">
    <property type="nucleotide sequence ID" value="NZ_FODF01000008.1"/>
</dbReference>
<feature type="domain" description="SsuA/THI5-like" evidence="2">
    <location>
        <begin position="50"/>
        <end position="265"/>
    </location>
</feature>
<dbReference type="Proteomes" id="UP000199512">
    <property type="component" value="Unassembled WGS sequence"/>
</dbReference>
<reference evidence="3 4" key="1">
    <citation type="submission" date="2016-10" db="EMBL/GenBank/DDBJ databases">
        <authorList>
            <person name="de Groot N.N."/>
        </authorList>
    </citation>
    <scope>NUCLEOTIDE SEQUENCE [LARGE SCALE GENOMIC DNA]</scope>
    <source>
        <strain evidence="3 4">Calf135</strain>
    </source>
</reference>
<accession>A0A1H8IN26</accession>
<evidence type="ECO:0000259" key="2">
    <source>
        <dbReference type="Pfam" id="PF09084"/>
    </source>
</evidence>
<dbReference type="SUPFAM" id="SSF53850">
    <property type="entry name" value="Periplasmic binding protein-like II"/>
    <property type="match status" value="1"/>
</dbReference>
<feature type="signal peptide" evidence="1">
    <location>
        <begin position="1"/>
        <end position="21"/>
    </location>
</feature>
<dbReference type="InterPro" id="IPR027939">
    <property type="entry name" value="NMT1/THI5"/>
</dbReference>
<dbReference type="PROSITE" id="PS51257">
    <property type="entry name" value="PROKAR_LIPOPROTEIN"/>
    <property type="match status" value="1"/>
</dbReference>
<protein>
    <submittedName>
        <fullName evidence="3">ABC-type nitrate/sulfonate/bicarbonate transport system, substrate-binding protein</fullName>
    </submittedName>
</protein>
<dbReference type="Gene3D" id="3.40.190.10">
    <property type="entry name" value="Periplasmic binding protein-like II"/>
    <property type="match status" value="2"/>
</dbReference>
<proteinExistence type="predicted"/>
<name>A0A1H8IN26_9FIRM</name>
<dbReference type="PANTHER" id="PTHR31528:SF3">
    <property type="entry name" value="THIAMINE BIOSYNTHESIS PROTEIN HI_0357-RELATED"/>
    <property type="match status" value="1"/>
</dbReference>
<gene>
    <name evidence="3" type="ORF">SAMN05216454_10869</name>
</gene>
<sequence length="340" mass="37951">MKIKKMLSLALVGVLSISLLSGCTGDKEEASEKAPEKLQKVTLMLDYTPNTNHTGIYVAKEKGYYKKQGLDVEIVQPSDGDSATLVASGKADFGVSYQEDVTYALTREKDPLPITAIAAIIQHNTSGFASPESKNIKTPKDFEGKTYGGWGSPSEEAIIKLAMEKNGADFNKLKRVDIGQDDFFAATKKNIDLAWIFEGWDGVKAKEINEPINYIPVKDIDPALDYYTPIIITSDKLIKDDPELVKKFMKATAEGYNFAIEHPKESAEILMKEVPELDKNLVIPSQEFLSTQYKADAPRWGEMKASVWENYAKFMKDNGLIKKDLNIKEAFTNEFLPEQK</sequence>
<dbReference type="GO" id="GO:0009228">
    <property type="term" value="P:thiamine biosynthetic process"/>
    <property type="evidence" value="ECO:0007669"/>
    <property type="project" value="InterPro"/>
</dbReference>
<dbReference type="PANTHER" id="PTHR31528">
    <property type="entry name" value="4-AMINO-5-HYDROXYMETHYL-2-METHYLPYRIMIDINE PHOSPHATE SYNTHASE THI11-RELATED"/>
    <property type="match status" value="1"/>
</dbReference>
<keyword evidence="4" id="KW-1185">Reference proteome</keyword>
<dbReference type="EMBL" id="FODF01000008">
    <property type="protein sequence ID" value="SEN69436.1"/>
    <property type="molecule type" value="Genomic_DNA"/>
</dbReference>
<dbReference type="Pfam" id="PF09084">
    <property type="entry name" value="NMT1"/>
    <property type="match status" value="1"/>
</dbReference>